<comment type="caution">
    <text evidence="9">The sequence shown here is derived from an EMBL/GenBank/DDBJ whole genome shotgun (WGS) entry which is preliminary data.</text>
</comment>
<feature type="transmembrane region" description="Helical" evidence="7">
    <location>
        <begin position="45"/>
        <end position="70"/>
    </location>
</feature>
<evidence type="ECO:0000313" key="10">
    <source>
        <dbReference type="Proteomes" id="UP001524473"/>
    </source>
</evidence>
<gene>
    <name evidence="9" type="ORF">NE695_06940</name>
</gene>
<feature type="transmembrane region" description="Helical" evidence="7">
    <location>
        <begin position="77"/>
        <end position="95"/>
    </location>
</feature>
<evidence type="ECO:0000256" key="4">
    <source>
        <dbReference type="ARBA" id="ARBA00022692"/>
    </source>
</evidence>
<dbReference type="InterPro" id="IPR020846">
    <property type="entry name" value="MFS_dom"/>
</dbReference>
<feature type="domain" description="Major facilitator superfamily (MFS) profile" evidence="8">
    <location>
        <begin position="12"/>
        <end position="384"/>
    </location>
</feature>
<evidence type="ECO:0000256" key="7">
    <source>
        <dbReference type="SAM" id="Phobius"/>
    </source>
</evidence>
<keyword evidence="3" id="KW-1003">Cell membrane</keyword>
<dbReference type="Pfam" id="PF07690">
    <property type="entry name" value="MFS_1"/>
    <property type="match status" value="1"/>
</dbReference>
<feature type="transmembrane region" description="Helical" evidence="7">
    <location>
        <begin position="107"/>
        <end position="128"/>
    </location>
</feature>
<dbReference type="PANTHER" id="PTHR43124:SF3">
    <property type="entry name" value="CHLORAMPHENICOL EFFLUX PUMP RV0191"/>
    <property type="match status" value="1"/>
</dbReference>
<feature type="transmembrane region" description="Helical" evidence="7">
    <location>
        <begin position="12"/>
        <end position="33"/>
    </location>
</feature>
<accession>A0ABT1RY83</accession>
<feature type="transmembrane region" description="Helical" evidence="7">
    <location>
        <begin position="168"/>
        <end position="189"/>
    </location>
</feature>
<feature type="transmembrane region" description="Helical" evidence="7">
    <location>
        <begin position="274"/>
        <end position="293"/>
    </location>
</feature>
<evidence type="ECO:0000259" key="8">
    <source>
        <dbReference type="PROSITE" id="PS50850"/>
    </source>
</evidence>
<name>A0ABT1RY83_9FIRM</name>
<evidence type="ECO:0000313" key="9">
    <source>
        <dbReference type="EMBL" id="MCQ4839646.1"/>
    </source>
</evidence>
<evidence type="ECO:0000256" key="3">
    <source>
        <dbReference type="ARBA" id="ARBA00022475"/>
    </source>
</evidence>
<reference evidence="9 10" key="1">
    <citation type="submission" date="2022-06" db="EMBL/GenBank/DDBJ databases">
        <title>Isolation of gut microbiota from human fecal samples.</title>
        <authorList>
            <person name="Pamer E.G."/>
            <person name="Barat B."/>
            <person name="Waligurski E."/>
            <person name="Medina S."/>
            <person name="Paddock L."/>
            <person name="Mostad J."/>
        </authorList>
    </citation>
    <scope>NUCLEOTIDE SEQUENCE [LARGE SCALE GENOMIC DNA]</scope>
    <source>
        <strain evidence="9 10">DFI.9.73</strain>
    </source>
</reference>
<dbReference type="PANTHER" id="PTHR43124">
    <property type="entry name" value="PURINE EFFLUX PUMP PBUE"/>
    <property type="match status" value="1"/>
</dbReference>
<feature type="transmembrane region" description="Helical" evidence="7">
    <location>
        <begin position="361"/>
        <end position="380"/>
    </location>
</feature>
<dbReference type="InterPro" id="IPR036259">
    <property type="entry name" value="MFS_trans_sf"/>
</dbReference>
<dbReference type="Gene3D" id="1.20.1250.20">
    <property type="entry name" value="MFS general substrate transporter like domains"/>
    <property type="match status" value="2"/>
</dbReference>
<dbReference type="InterPro" id="IPR001958">
    <property type="entry name" value="Tet-R_TetA/multi-R_MdtG-like"/>
</dbReference>
<feature type="transmembrane region" description="Helical" evidence="7">
    <location>
        <begin position="334"/>
        <end position="355"/>
    </location>
</feature>
<feature type="transmembrane region" description="Helical" evidence="7">
    <location>
        <begin position="140"/>
        <end position="162"/>
    </location>
</feature>
<dbReference type="PROSITE" id="PS50850">
    <property type="entry name" value="MFS"/>
    <property type="match status" value="1"/>
</dbReference>
<proteinExistence type="predicted"/>
<evidence type="ECO:0000256" key="1">
    <source>
        <dbReference type="ARBA" id="ARBA00004651"/>
    </source>
</evidence>
<dbReference type="CDD" id="cd17324">
    <property type="entry name" value="MFS_NepI_like"/>
    <property type="match status" value="1"/>
</dbReference>
<keyword evidence="10" id="KW-1185">Reference proteome</keyword>
<organism evidence="9 10">
    <name type="scientific">Neglectibacter timonensis</name>
    <dbReference type="NCBI Taxonomy" id="1776382"/>
    <lineage>
        <taxon>Bacteria</taxon>
        <taxon>Bacillati</taxon>
        <taxon>Bacillota</taxon>
        <taxon>Clostridia</taxon>
        <taxon>Eubacteriales</taxon>
        <taxon>Oscillospiraceae</taxon>
        <taxon>Neglectibacter</taxon>
    </lineage>
</organism>
<evidence type="ECO:0000256" key="2">
    <source>
        <dbReference type="ARBA" id="ARBA00022448"/>
    </source>
</evidence>
<keyword evidence="2" id="KW-0813">Transport</keyword>
<keyword evidence="6 7" id="KW-0472">Membrane</keyword>
<evidence type="ECO:0000256" key="6">
    <source>
        <dbReference type="ARBA" id="ARBA00023136"/>
    </source>
</evidence>
<dbReference type="InterPro" id="IPR011701">
    <property type="entry name" value="MFS"/>
</dbReference>
<keyword evidence="4 7" id="KW-0812">Transmembrane</keyword>
<dbReference type="Proteomes" id="UP001524473">
    <property type="component" value="Unassembled WGS sequence"/>
</dbReference>
<feature type="transmembrane region" description="Helical" evidence="7">
    <location>
        <begin position="209"/>
        <end position="230"/>
    </location>
</feature>
<comment type="subcellular location">
    <subcellularLocation>
        <location evidence="1">Cell membrane</location>
        <topology evidence="1">Multi-pass membrane protein</topology>
    </subcellularLocation>
</comment>
<feature type="transmembrane region" description="Helical" evidence="7">
    <location>
        <begin position="242"/>
        <end position="262"/>
    </location>
</feature>
<dbReference type="RefSeq" id="WP_242871061.1">
    <property type="nucleotide sequence ID" value="NZ_CABKVV010000010.1"/>
</dbReference>
<evidence type="ECO:0000256" key="5">
    <source>
        <dbReference type="ARBA" id="ARBA00022989"/>
    </source>
</evidence>
<dbReference type="PRINTS" id="PR01035">
    <property type="entry name" value="TCRTETA"/>
</dbReference>
<dbReference type="SUPFAM" id="SSF103473">
    <property type="entry name" value="MFS general substrate transporter"/>
    <property type="match status" value="1"/>
</dbReference>
<sequence>MMERKGGKTGSLLLVLTLGVFSIINTEMGVVGILPMVSVRYGVEISAAGLLVSLFALAVAVSGPILPLLFSRFRRKAVMLAVLGVFTACNVVSAFAESFPVLLTARILPAFFQPVYVSMAFSLAAASVEPARAPKAVAKVMMGVSAGMVLGVPVVSAIAGAASLRAAMLFLAAANGVSLLAVLFFLPALPAAERVTYGSQVRVLKRSGVWLSILGVVLLNGSIFGVYSYLSEYLGAVTGLPAQLVSVLLLLYGLANILGNAIGGRALSRSALRFVVLFPPVLGAVYLLLLWGGKLPAPAVGAVLLWGILAGCAGNINQYWITAAAPEAPEFANGLFLSATNLGTTVGATLCGALIDSLGASSLPLGGLLMLAAGAVLLLLRARQCRKNPVFGKQEAQKAVS</sequence>
<dbReference type="InterPro" id="IPR050189">
    <property type="entry name" value="MFS_Efflux_Transporters"/>
</dbReference>
<feature type="transmembrane region" description="Helical" evidence="7">
    <location>
        <begin position="299"/>
        <end position="322"/>
    </location>
</feature>
<keyword evidence="5 7" id="KW-1133">Transmembrane helix</keyword>
<protein>
    <submittedName>
        <fullName evidence="9">MFS transporter</fullName>
    </submittedName>
</protein>
<dbReference type="GeneID" id="90531314"/>
<dbReference type="EMBL" id="JANFZH010000012">
    <property type="protein sequence ID" value="MCQ4839646.1"/>
    <property type="molecule type" value="Genomic_DNA"/>
</dbReference>